<gene>
    <name evidence="2" type="ORF">A3Q41_01993</name>
</gene>
<evidence type="ECO:0000313" key="3">
    <source>
        <dbReference type="Proteomes" id="UP000076038"/>
    </source>
</evidence>
<evidence type="ECO:0000313" key="2">
    <source>
        <dbReference type="EMBL" id="AMY23296.1"/>
    </source>
</evidence>
<keyword evidence="1" id="KW-1133">Transmembrane helix</keyword>
<organism evidence="2 3">
    <name type="scientific">Rhodococcoides fascians</name>
    <name type="common">Rhodococcus fascians</name>
    <dbReference type="NCBI Taxonomy" id="1828"/>
    <lineage>
        <taxon>Bacteria</taxon>
        <taxon>Bacillati</taxon>
        <taxon>Actinomycetota</taxon>
        <taxon>Actinomycetes</taxon>
        <taxon>Mycobacteriales</taxon>
        <taxon>Nocardiaceae</taxon>
        <taxon>Rhodococcoides</taxon>
    </lineage>
</organism>
<protein>
    <submittedName>
        <fullName evidence="2">Uncharacterized protein</fullName>
    </submittedName>
</protein>
<dbReference type="PATRIC" id="fig|1653479.3.peg.2016"/>
<keyword evidence="1" id="KW-0812">Transmembrane</keyword>
<dbReference type="OrthoDB" id="4464568at2"/>
<accession>A0A143QKI0</accession>
<dbReference type="RefSeq" id="WP_027495403.1">
    <property type="nucleotide sequence ID" value="NZ_CP015220.1"/>
</dbReference>
<dbReference type="AlphaFoldDB" id="A0A143QKI0"/>
<feature type="transmembrane region" description="Helical" evidence="1">
    <location>
        <begin position="87"/>
        <end position="110"/>
    </location>
</feature>
<feature type="transmembrane region" description="Helical" evidence="1">
    <location>
        <begin position="42"/>
        <end position="66"/>
    </location>
</feature>
<reference evidence="3" key="2">
    <citation type="submission" date="2016-04" db="EMBL/GenBank/DDBJ databases">
        <title>Complete Genome and Plasmid Sequences for Rhodococcus fascians D188 and Draft Sequences for Rhodococcus spp. Isolates PBTS 1 and PBTS 2.</title>
        <authorList>
            <person name="Stamer R."/>
            <person name="Vereecke D."/>
            <person name="Zhang Y."/>
            <person name="Schilkey F."/>
            <person name="Devitt N."/>
            <person name="Randall J."/>
        </authorList>
    </citation>
    <scope>NUCLEOTIDE SEQUENCE [LARGE SCALE GENOMIC DNA]</scope>
    <source>
        <strain evidence="3">PBTS2</strain>
    </source>
</reference>
<name>A0A143QKI0_RHOFA</name>
<sequence length="156" mass="17427">MRAFRRIYGGHPLHAVGLLLSFALVGYVVHIAGPKTLWNSDIWWHSIAVWFFGSVLLHDAVLFPLYSAADRLLTGLGRLQLTVSPINYIRVPALGTALTFLMFFPGILSQGAETYRAATGLTQDPFLERWLVLTTVLFAASAVVYFIRFTVVRSRT</sequence>
<proteinExistence type="predicted"/>
<dbReference type="EMBL" id="CP015220">
    <property type="protein sequence ID" value="AMY23296.1"/>
    <property type="molecule type" value="Genomic_DNA"/>
</dbReference>
<reference evidence="2 3" key="1">
    <citation type="journal article" date="2016" name="Genome Announc.">
        <title>Complete Genome and Plasmid Sequences for Rhodococcus fascians D188 and Draft Sequences for Rhodococcus Isolates PBTS 1 and PBTS 2.</title>
        <authorList>
            <person name="Stamler R.A."/>
            <person name="Vereecke D."/>
            <person name="Zhang Y."/>
            <person name="Schilkey F."/>
            <person name="Devitt N."/>
            <person name="Randall J.J."/>
        </authorList>
    </citation>
    <scope>NUCLEOTIDE SEQUENCE [LARGE SCALE GENOMIC DNA]</scope>
    <source>
        <strain evidence="2 3">PBTS2</strain>
    </source>
</reference>
<keyword evidence="1" id="KW-0472">Membrane</keyword>
<feature type="transmembrane region" description="Helical" evidence="1">
    <location>
        <begin position="12"/>
        <end position="30"/>
    </location>
</feature>
<dbReference type="KEGG" id="rhs:A3Q41_01993"/>
<keyword evidence="3" id="KW-1185">Reference proteome</keyword>
<feature type="transmembrane region" description="Helical" evidence="1">
    <location>
        <begin position="130"/>
        <end position="151"/>
    </location>
</feature>
<dbReference type="Proteomes" id="UP000076038">
    <property type="component" value="Chromosome"/>
</dbReference>
<evidence type="ECO:0000256" key="1">
    <source>
        <dbReference type="SAM" id="Phobius"/>
    </source>
</evidence>